<evidence type="ECO:0000313" key="2">
    <source>
        <dbReference type="Proteomes" id="UP000829194"/>
    </source>
</evidence>
<dbReference type="RefSeq" id="WP_057941218.1">
    <property type="nucleotide sequence ID" value="NZ_CP011131.1"/>
</dbReference>
<reference evidence="1 2" key="1">
    <citation type="submission" date="2022-03" db="EMBL/GenBank/DDBJ databases">
        <title>Complete genome sequence of Lysobacter capsici VKM B-2533 and Lysobacter gummosus 10.1.1, promising sources of lytic agents.</title>
        <authorList>
            <person name="Tarlachkov S.V."/>
            <person name="Kudryakova I.V."/>
            <person name="Afoshin A.S."/>
            <person name="Leontyevskaya E.A."/>
            <person name="Leontyevskaya N.V."/>
        </authorList>
    </citation>
    <scope>NUCLEOTIDE SEQUENCE [LARGE SCALE GENOMIC DNA]</scope>
    <source>
        <strain evidence="1 2">10.1.1</strain>
    </source>
</reference>
<dbReference type="InterPro" id="IPR046505">
    <property type="entry name" value="DUF6683"/>
</dbReference>
<dbReference type="Pfam" id="PF20388">
    <property type="entry name" value="DUF6683"/>
    <property type="match status" value="1"/>
</dbReference>
<name>A0ABY3XDM3_9GAMM</name>
<accession>A0ABY3XDM3</accession>
<evidence type="ECO:0008006" key="3">
    <source>
        <dbReference type="Google" id="ProtNLM"/>
    </source>
</evidence>
<dbReference type="Proteomes" id="UP000829194">
    <property type="component" value="Chromosome"/>
</dbReference>
<protein>
    <recommendedName>
        <fullName evidence="3">DUF885 domain-containing protein</fullName>
    </recommendedName>
</protein>
<gene>
    <name evidence="1" type="ORF">MOV92_01065</name>
</gene>
<proteinExistence type="predicted"/>
<keyword evidence="2" id="KW-1185">Reference proteome</keyword>
<dbReference type="EMBL" id="CP093547">
    <property type="protein sequence ID" value="UNP29906.1"/>
    <property type="molecule type" value="Genomic_DNA"/>
</dbReference>
<evidence type="ECO:0000313" key="1">
    <source>
        <dbReference type="EMBL" id="UNP29906.1"/>
    </source>
</evidence>
<sequence>MLMSAGAAFAQDYQPQMDAFNASMQSMQNVAGTAAVNAAINRSLSKRGGASVASTGSAKPAGAKAAAELAFRRDPATTERVRAALIAAMRQQSKTVADDFARRSAGADYRQRFARTLPGQGLSNDNLADIAAYHVAVNWALVHQAPMPAGKALLALRNQMRGSFADNGVLAKLAPDQRQWVADDFLFRSLNLAEKVDGFARKPEPQTQTLFAQAARDDIRRTLGIDLQGYRFTAEGLVR</sequence>
<organism evidence="1 2">
    <name type="scientific">Lysobacter gummosus</name>
    <dbReference type="NCBI Taxonomy" id="262324"/>
    <lineage>
        <taxon>Bacteria</taxon>
        <taxon>Pseudomonadati</taxon>
        <taxon>Pseudomonadota</taxon>
        <taxon>Gammaproteobacteria</taxon>
        <taxon>Lysobacterales</taxon>
        <taxon>Lysobacteraceae</taxon>
        <taxon>Lysobacter</taxon>
    </lineage>
</organism>